<dbReference type="HOGENOM" id="CLU_2941726_0_0_1"/>
<sequence length="60" mass="6356">MPCDRPWLSMDRLPQGGDTIGALSRQMHGRPAPGSAGSTFTGEDGNQLHGMAWPLYGSGQ</sequence>
<organism evidence="2 3">
    <name type="scientific">Fomitopsis schrenkii</name>
    <name type="common">Brown rot fungus</name>
    <dbReference type="NCBI Taxonomy" id="2126942"/>
    <lineage>
        <taxon>Eukaryota</taxon>
        <taxon>Fungi</taxon>
        <taxon>Dikarya</taxon>
        <taxon>Basidiomycota</taxon>
        <taxon>Agaricomycotina</taxon>
        <taxon>Agaricomycetes</taxon>
        <taxon>Polyporales</taxon>
        <taxon>Fomitopsis</taxon>
    </lineage>
</organism>
<evidence type="ECO:0000313" key="3">
    <source>
        <dbReference type="Proteomes" id="UP000015241"/>
    </source>
</evidence>
<dbReference type="Proteomes" id="UP000015241">
    <property type="component" value="Unassembled WGS sequence"/>
</dbReference>
<evidence type="ECO:0000256" key="1">
    <source>
        <dbReference type="SAM" id="MobiDB-lite"/>
    </source>
</evidence>
<feature type="region of interest" description="Disordered" evidence="1">
    <location>
        <begin position="27"/>
        <end position="60"/>
    </location>
</feature>
<reference evidence="2 3" key="1">
    <citation type="journal article" date="2012" name="Science">
        <title>The Paleozoic origin of enzymatic lignin decomposition reconstructed from 31 fungal genomes.</title>
        <authorList>
            <person name="Floudas D."/>
            <person name="Binder M."/>
            <person name="Riley R."/>
            <person name="Barry K."/>
            <person name="Blanchette R.A."/>
            <person name="Henrissat B."/>
            <person name="Martinez A.T."/>
            <person name="Otillar R."/>
            <person name="Spatafora J.W."/>
            <person name="Yadav J.S."/>
            <person name="Aerts A."/>
            <person name="Benoit I."/>
            <person name="Boyd A."/>
            <person name="Carlson A."/>
            <person name="Copeland A."/>
            <person name="Coutinho P.M."/>
            <person name="de Vries R.P."/>
            <person name="Ferreira P."/>
            <person name="Findley K."/>
            <person name="Foster B."/>
            <person name="Gaskell J."/>
            <person name="Glotzer D."/>
            <person name="Gorecki P."/>
            <person name="Heitman J."/>
            <person name="Hesse C."/>
            <person name="Hori C."/>
            <person name="Igarashi K."/>
            <person name="Jurgens J.A."/>
            <person name="Kallen N."/>
            <person name="Kersten P."/>
            <person name="Kohler A."/>
            <person name="Kuees U."/>
            <person name="Kumar T.K.A."/>
            <person name="Kuo A."/>
            <person name="LaButti K."/>
            <person name="Larrondo L.F."/>
            <person name="Lindquist E."/>
            <person name="Ling A."/>
            <person name="Lombard V."/>
            <person name="Lucas S."/>
            <person name="Lundell T."/>
            <person name="Martin R."/>
            <person name="McLaughlin D.J."/>
            <person name="Morgenstern I."/>
            <person name="Morin E."/>
            <person name="Murat C."/>
            <person name="Nagy L.G."/>
            <person name="Nolan M."/>
            <person name="Ohm R.A."/>
            <person name="Patyshakuliyeva A."/>
            <person name="Rokas A."/>
            <person name="Ruiz-Duenas F.J."/>
            <person name="Sabat G."/>
            <person name="Salamov A."/>
            <person name="Samejima M."/>
            <person name="Schmutz J."/>
            <person name="Slot J.C."/>
            <person name="St John F."/>
            <person name="Stenlid J."/>
            <person name="Sun H."/>
            <person name="Sun S."/>
            <person name="Syed K."/>
            <person name="Tsang A."/>
            <person name="Wiebenga A."/>
            <person name="Young D."/>
            <person name="Pisabarro A."/>
            <person name="Eastwood D.C."/>
            <person name="Martin F."/>
            <person name="Cullen D."/>
            <person name="Grigoriev I.V."/>
            <person name="Hibbett D.S."/>
        </authorList>
    </citation>
    <scope>NUCLEOTIDE SEQUENCE</scope>
    <source>
        <strain evidence="3">FP-58527</strain>
    </source>
</reference>
<accession>S8ELV5</accession>
<proteinExistence type="predicted"/>
<protein>
    <submittedName>
        <fullName evidence="2">Uncharacterized protein</fullName>
    </submittedName>
</protein>
<gene>
    <name evidence="2" type="ORF">FOMPIDRAFT_69061</name>
</gene>
<dbReference type="InParanoid" id="S8ELV5"/>
<keyword evidence="3" id="KW-1185">Reference proteome</keyword>
<dbReference type="AlphaFoldDB" id="S8ELV5"/>
<evidence type="ECO:0000313" key="2">
    <source>
        <dbReference type="EMBL" id="EPT05143.1"/>
    </source>
</evidence>
<dbReference type="EMBL" id="KE504124">
    <property type="protein sequence ID" value="EPT05143.1"/>
    <property type="molecule type" value="Genomic_DNA"/>
</dbReference>
<name>S8ELV5_FOMSC</name>